<dbReference type="EC" id="2.1.1.171" evidence="6"/>
<evidence type="ECO:0000256" key="2">
    <source>
        <dbReference type="ARBA" id="ARBA00022679"/>
    </source>
</evidence>
<dbReference type="Proteomes" id="UP000320857">
    <property type="component" value="Unassembled WGS sequence"/>
</dbReference>
<dbReference type="AlphaFoldDB" id="A0A5P0YVH0"/>
<dbReference type="InterPro" id="IPR002052">
    <property type="entry name" value="DNA_methylase_N6_adenine_CS"/>
</dbReference>
<dbReference type="PANTHER" id="PTHR43542:SF1">
    <property type="entry name" value="METHYLTRANSFERASE"/>
    <property type="match status" value="1"/>
</dbReference>
<dbReference type="InterPro" id="IPR004398">
    <property type="entry name" value="RNA_MeTrfase_RsmD"/>
</dbReference>
<dbReference type="EMBL" id="JABJWZ010000090">
    <property type="protein sequence ID" value="MBB1254120.1"/>
    <property type="molecule type" value="Genomic_DNA"/>
</dbReference>
<protein>
    <submittedName>
        <fullName evidence="6">16S rRNA (Guanine(966)-N(2))-methyltransferase RsmD</fullName>
        <ecNumber evidence="6">2.1.1.171</ecNumber>
    </submittedName>
</protein>
<evidence type="ECO:0000313" key="7">
    <source>
        <dbReference type="Proteomes" id="UP000320857"/>
    </source>
</evidence>
<dbReference type="NCBIfam" id="TIGR00095">
    <property type="entry name" value="16S rRNA (guanine(966)-N(2))-methyltransferase RsmD"/>
    <property type="match status" value="1"/>
</dbReference>
<comment type="caution">
    <text evidence="6">The sequence shown here is derived from an EMBL/GenBank/DDBJ whole genome shotgun (WGS) entry which is preliminary data.</text>
</comment>
<evidence type="ECO:0000313" key="9">
    <source>
        <dbReference type="Proteomes" id="UP000525686"/>
    </source>
</evidence>
<name>A0A5P0YVH0_9ACTN</name>
<dbReference type="EMBL" id="JABJXA010000054">
    <property type="protein sequence ID" value="MBB1259459.1"/>
    <property type="molecule type" value="Genomic_DNA"/>
</dbReference>
<dbReference type="EMBL" id="VJYK02000224">
    <property type="protein sequence ID" value="MQS03970.1"/>
    <property type="molecule type" value="Genomic_DNA"/>
</dbReference>
<evidence type="ECO:0000256" key="3">
    <source>
        <dbReference type="SAM" id="MobiDB-lite"/>
    </source>
</evidence>
<dbReference type="Proteomes" id="UP000525686">
    <property type="component" value="Unassembled WGS sequence"/>
</dbReference>
<dbReference type="SUPFAM" id="SSF53335">
    <property type="entry name" value="S-adenosyl-L-methionine-dependent methyltransferases"/>
    <property type="match status" value="1"/>
</dbReference>
<dbReference type="Gene3D" id="3.40.50.150">
    <property type="entry name" value="Vaccinia Virus protein VP39"/>
    <property type="match status" value="1"/>
</dbReference>
<keyword evidence="7" id="KW-1185">Reference proteome</keyword>
<dbReference type="GO" id="GO:0052913">
    <property type="term" value="F:16S rRNA (guanine(966)-N(2))-methyltransferase activity"/>
    <property type="evidence" value="ECO:0007669"/>
    <property type="project" value="UniProtKB-EC"/>
</dbReference>
<evidence type="ECO:0000313" key="4">
    <source>
        <dbReference type="EMBL" id="MBB1254120.1"/>
    </source>
</evidence>
<reference evidence="6 7" key="1">
    <citation type="submission" date="2019-10" db="EMBL/GenBank/DDBJ databases">
        <title>Streptomyces sp. nov., a novel actinobacterium isolated from alkaline environment.</title>
        <authorList>
            <person name="Golinska P."/>
        </authorList>
    </citation>
    <scope>NUCLEOTIDE SEQUENCE [LARGE SCALE GENOMIC DNA]</scope>
    <source>
        <strain evidence="6 7">OF1</strain>
    </source>
</reference>
<evidence type="ECO:0000313" key="8">
    <source>
        <dbReference type="Proteomes" id="UP000517765"/>
    </source>
</evidence>
<evidence type="ECO:0000313" key="5">
    <source>
        <dbReference type="EMBL" id="MBB1259459.1"/>
    </source>
</evidence>
<dbReference type="PIRSF" id="PIRSF004553">
    <property type="entry name" value="CHP00095"/>
    <property type="match status" value="1"/>
</dbReference>
<gene>
    <name evidence="6" type="primary">rsmD</name>
    <name evidence="6" type="ORF">FNX44_019250</name>
    <name evidence="4" type="ORF">H3146_12185</name>
    <name evidence="5" type="ORF">H3147_11500</name>
</gene>
<organism evidence="6 7">
    <name type="scientific">Streptomyces alkaliterrae</name>
    <dbReference type="NCBI Taxonomy" id="2213162"/>
    <lineage>
        <taxon>Bacteria</taxon>
        <taxon>Bacillati</taxon>
        <taxon>Actinomycetota</taxon>
        <taxon>Actinomycetes</taxon>
        <taxon>Kitasatosporales</taxon>
        <taxon>Streptomycetaceae</taxon>
        <taxon>Streptomyces</taxon>
    </lineage>
</organism>
<dbReference type="OrthoDB" id="9803017at2"/>
<keyword evidence="2 6" id="KW-0808">Transferase</keyword>
<accession>A0A5P0YVH0</accession>
<evidence type="ECO:0000313" key="6">
    <source>
        <dbReference type="EMBL" id="MQS03970.1"/>
    </source>
</evidence>
<feature type="region of interest" description="Disordered" evidence="3">
    <location>
        <begin position="1"/>
        <end position="28"/>
    </location>
</feature>
<dbReference type="Proteomes" id="UP000517765">
    <property type="component" value="Unassembled WGS sequence"/>
</dbReference>
<reference evidence="4" key="3">
    <citation type="journal article" name="Syst. Appl. Microbiol.">
        <title>Streptomyces alkaliterrae sp. nov., isolated from an alkaline soil, and emended descriptions of Streptomyces alkaliphilus, Streptomyces calidiresistens and Streptomyces durbertensis.</title>
        <authorList>
            <person name="Swiecimska M."/>
            <person name="Golinska P."/>
            <person name="Nouioui I."/>
            <person name="Wypij M."/>
            <person name="Rai M."/>
            <person name="Sangal V."/>
            <person name="Goodfellow M."/>
        </authorList>
    </citation>
    <scope>NUCLEOTIDE SEQUENCE</scope>
    <source>
        <strain evidence="4">OF3</strain>
        <strain evidence="5">OF8</strain>
    </source>
</reference>
<evidence type="ECO:0000256" key="1">
    <source>
        <dbReference type="ARBA" id="ARBA00022603"/>
    </source>
</evidence>
<dbReference type="PROSITE" id="PS00092">
    <property type="entry name" value="N6_MTASE"/>
    <property type="match status" value="1"/>
</dbReference>
<dbReference type="InterPro" id="IPR029063">
    <property type="entry name" value="SAM-dependent_MTases_sf"/>
</dbReference>
<sequence>MPRVIAGSAGGRRLAVPPGTGTRPTSDRAREGLFSSWEARLGEWTGLRVLDLYAGSGAVGLEALSRGAAHALLVEADARAAKIARENVRSTALRGAEVRTAKAEQLLQGPPPEQPFDVVFLDPPYAVTDDRLREILLTLRTGGWLSAAALATVERSTRGGEFRWPDGFEALRSRRYGEGTFWYGRAAEEVTDAS</sequence>
<reference evidence="8 9" key="2">
    <citation type="submission" date="2020-05" db="EMBL/GenBank/DDBJ databases">
        <title>Classification of alakaliphilic streptomycetes isolated from an alkaline soil next to Lonar Crater, India and a proposal for the recognition of Streptomyces alkaliterrae sp. nov.</title>
        <authorList>
            <person name="Golinska P."/>
        </authorList>
    </citation>
    <scope>NUCLEOTIDE SEQUENCE [LARGE SCALE GENOMIC DNA]</scope>
    <source>
        <strain evidence="9">OF3</strain>
        <strain evidence="8">OF8</strain>
    </source>
</reference>
<proteinExistence type="predicted"/>
<keyword evidence="1 6" id="KW-0489">Methyltransferase</keyword>
<dbReference type="RefSeq" id="WP_143649534.1">
    <property type="nucleotide sequence ID" value="NZ_JABJWZ010000090.1"/>
</dbReference>
<dbReference type="Pfam" id="PF03602">
    <property type="entry name" value="Cons_hypoth95"/>
    <property type="match status" value="1"/>
</dbReference>
<dbReference type="GO" id="GO:0003676">
    <property type="term" value="F:nucleic acid binding"/>
    <property type="evidence" value="ECO:0007669"/>
    <property type="project" value="InterPro"/>
</dbReference>
<dbReference type="PANTHER" id="PTHR43542">
    <property type="entry name" value="METHYLTRANSFERASE"/>
    <property type="match status" value="1"/>
</dbReference>
<dbReference type="CDD" id="cd02440">
    <property type="entry name" value="AdoMet_MTases"/>
    <property type="match status" value="1"/>
</dbReference>